<dbReference type="Proteomes" id="UP000011668">
    <property type="component" value="Unassembled WGS sequence"/>
</dbReference>
<gene>
    <name evidence="1" type="ORF">AG1IA_05337</name>
</gene>
<comment type="caution">
    <text evidence="1">The sequence shown here is derived from an EMBL/GenBank/DDBJ whole genome shotgun (WGS) entry which is preliminary data.</text>
</comment>
<accession>L8WR52</accession>
<dbReference type="HOGENOM" id="CLU_2456294_0_0_1"/>
<protein>
    <submittedName>
        <fullName evidence="1">Uncharacterized protein</fullName>
    </submittedName>
</protein>
<organism evidence="1 2">
    <name type="scientific">Thanatephorus cucumeris (strain AG1-IA)</name>
    <name type="common">Rice sheath blight fungus</name>
    <name type="synonym">Rhizoctonia solani</name>
    <dbReference type="NCBI Taxonomy" id="983506"/>
    <lineage>
        <taxon>Eukaryota</taxon>
        <taxon>Fungi</taxon>
        <taxon>Dikarya</taxon>
        <taxon>Basidiomycota</taxon>
        <taxon>Agaricomycotina</taxon>
        <taxon>Agaricomycetes</taxon>
        <taxon>Cantharellales</taxon>
        <taxon>Ceratobasidiaceae</taxon>
        <taxon>Rhizoctonia</taxon>
        <taxon>Rhizoctonia solani AG-1</taxon>
    </lineage>
</organism>
<proteinExistence type="predicted"/>
<keyword evidence="2" id="KW-1185">Reference proteome</keyword>
<dbReference type="EMBL" id="AFRT01001369">
    <property type="protein sequence ID" value="ELU40621.1"/>
    <property type="molecule type" value="Genomic_DNA"/>
</dbReference>
<evidence type="ECO:0000313" key="1">
    <source>
        <dbReference type="EMBL" id="ELU40621.1"/>
    </source>
</evidence>
<dbReference type="AlphaFoldDB" id="L8WR52"/>
<evidence type="ECO:0000313" key="2">
    <source>
        <dbReference type="Proteomes" id="UP000011668"/>
    </source>
</evidence>
<name>L8WR52_THACA</name>
<sequence length="89" mass="9571">MLTCTSTYYPSAIARPVSQTHTFQIAKERGVGCRFGCQVRQPGGDEGKLRGIYIKRMGGTTGATGALGFLGAYIGRLLAELEVPRLGYE</sequence>
<reference evidence="1 2" key="1">
    <citation type="journal article" date="2013" name="Nat. Commun.">
        <title>The evolution and pathogenic mechanisms of the rice sheath blight pathogen.</title>
        <authorList>
            <person name="Zheng A."/>
            <person name="Lin R."/>
            <person name="Xu L."/>
            <person name="Qin P."/>
            <person name="Tang C."/>
            <person name="Ai P."/>
            <person name="Zhang D."/>
            <person name="Liu Y."/>
            <person name="Sun Z."/>
            <person name="Feng H."/>
            <person name="Wang Y."/>
            <person name="Chen Y."/>
            <person name="Liang X."/>
            <person name="Fu R."/>
            <person name="Li Q."/>
            <person name="Zhang J."/>
            <person name="Yu X."/>
            <person name="Xie Z."/>
            <person name="Ding L."/>
            <person name="Guan P."/>
            <person name="Tang J."/>
            <person name="Liang Y."/>
            <person name="Wang S."/>
            <person name="Deng Q."/>
            <person name="Li S."/>
            <person name="Zhu J."/>
            <person name="Wang L."/>
            <person name="Liu H."/>
            <person name="Li P."/>
        </authorList>
    </citation>
    <scope>NUCLEOTIDE SEQUENCE [LARGE SCALE GENOMIC DNA]</scope>
    <source>
        <strain evidence="2">AG-1 IA</strain>
    </source>
</reference>